<feature type="compositionally biased region" description="Polar residues" evidence="1">
    <location>
        <begin position="278"/>
        <end position="293"/>
    </location>
</feature>
<dbReference type="WBParaSite" id="mrna-Wban_10871">
    <property type="protein sequence ID" value="mrna-Wban_10871"/>
    <property type="gene ID" value="Wban_10871"/>
</dbReference>
<dbReference type="Proteomes" id="UP000093561">
    <property type="component" value="Unassembled WGS sequence"/>
</dbReference>
<organism evidence="2 3">
    <name type="scientific">Wuchereria bancrofti</name>
    <dbReference type="NCBI Taxonomy" id="6293"/>
    <lineage>
        <taxon>Eukaryota</taxon>
        <taxon>Metazoa</taxon>
        <taxon>Ecdysozoa</taxon>
        <taxon>Nematoda</taxon>
        <taxon>Chromadorea</taxon>
        <taxon>Rhabditida</taxon>
        <taxon>Spirurina</taxon>
        <taxon>Spiruromorpha</taxon>
        <taxon>Filarioidea</taxon>
        <taxon>Onchocercidae</taxon>
        <taxon>Wuchereria</taxon>
    </lineage>
</organism>
<evidence type="ECO:0000313" key="2">
    <source>
        <dbReference type="Proteomes" id="UP000093561"/>
    </source>
</evidence>
<name>A0AAF5Q6E7_WUCBA</name>
<feature type="compositionally biased region" description="Polar residues" evidence="1">
    <location>
        <begin position="1"/>
        <end position="16"/>
    </location>
</feature>
<reference evidence="3" key="3">
    <citation type="submission" date="2024-02" db="UniProtKB">
        <authorList>
            <consortium name="WormBaseParasite"/>
        </authorList>
    </citation>
    <scope>IDENTIFICATION</scope>
    <source>
        <strain evidence="3">pt0022</strain>
    </source>
</reference>
<reference evidence="2" key="1">
    <citation type="submission" date="2015-03" db="EMBL/GenBank/DDBJ databases">
        <title>Wuchereria bancrofti Genome Sequencing Papua New Guinea Strain.</title>
        <authorList>
            <person name="Small S.T."/>
            <person name="Serre D."/>
            <person name="Zimmerman P.A."/>
        </authorList>
    </citation>
    <scope>NUCLEOTIDE SEQUENCE [LARGE SCALE GENOMIC DNA]</scope>
    <source>
        <strain evidence="2">pt0022</strain>
    </source>
</reference>
<dbReference type="AlphaFoldDB" id="A0AAF5Q6E7"/>
<feature type="region of interest" description="Disordered" evidence="1">
    <location>
        <begin position="1"/>
        <end position="49"/>
    </location>
</feature>
<accession>A0AAF5Q6E7</accession>
<feature type="region of interest" description="Disordered" evidence="1">
    <location>
        <begin position="273"/>
        <end position="295"/>
    </location>
</feature>
<sequence length="575" mass="66573">MPKYTQNSVSNGSDSNMLARERLYSRRSVDDDDFSRSSSRRTSRYRSKLEKARKEFLSSDVNNASEAISERFRQTSDDILRSRPEYHGPLYQKPQRNEFSSKHELNQLPYNSIGPSPYDQEYNRLFERAERYWMPYKQRLSQPNLYSRTRGYSTSYLETNLDTGIGDIVSAQRQVEETNLDDVRRSGSVIDYNRFSPCNAPQSIVSHVRSKSADYLMDRKMREESAPPENELQKFCEKTPNVSEHELRFRKSTEKLHVPDWYRERHIGRSHERRAVPSGTSFGPLSPASHNGFRTTTTTQYETSETRYITPFCHEVGGCNAPAQIVALSGPSTSGAAAALIPYGMFDKYKHEIEEMRRSRTSLNQVGSSNDKRKLSMNNEKLSSTGLTSIKQSPSYTVTTVPSNCNIPDESFFFLFQQYIIYNQCINKTHIYNVFMDESGVEEGLSIFQRTKPSSTRRKIRYTKSVVDFIPFYLRKPVINIFRNCLLYKSLDLNVKTHIYNVFMDESGVEEGLSIFQRTKPSSTRRKISLSKGRINENGQVQKSGIYVKSNELMQQLVRDPLKLKLFFRFQNKIN</sequence>
<evidence type="ECO:0000256" key="1">
    <source>
        <dbReference type="SAM" id="MobiDB-lite"/>
    </source>
</evidence>
<feature type="compositionally biased region" description="Basic and acidic residues" evidence="1">
    <location>
        <begin position="19"/>
        <end position="29"/>
    </location>
</feature>
<evidence type="ECO:0000313" key="3">
    <source>
        <dbReference type="WBParaSite" id="mrna-Wban_10871"/>
    </source>
</evidence>
<proteinExistence type="predicted"/>
<reference evidence="2" key="2">
    <citation type="journal article" date="2016" name="Mol. Ecol.">
        <title>Population genomics of the filarial nematode parasite Wuchereria bancrofti from mosquitoes.</title>
        <authorList>
            <person name="Small S.T."/>
            <person name="Reimer L.J."/>
            <person name="Tisch D.J."/>
            <person name="King C.L."/>
            <person name="Christensen B.M."/>
            <person name="Siba P.M."/>
            <person name="Kazura J.W."/>
            <person name="Serre D."/>
            <person name="Zimmerman P.A."/>
        </authorList>
    </citation>
    <scope>NUCLEOTIDE SEQUENCE</scope>
    <source>
        <strain evidence="2">pt0022</strain>
    </source>
</reference>
<protein>
    <submittedName>
        <fullName evidence="3">Uncharacterized protein</fullName>
    </submittedName>
</protein>